<keyword evidence="2" id="KW-0238">DNA-binding</keyword>
<dbReference type="PRINTS" id="PR00038">
    <property type="entry name" value="HTHLUXR"/>
</dbReference>
<dbReference type="SUPFAM" id="SSF46894">
    <property type="entry name" value="C-terminal effector domain of the bipartite response regulators"/>
    <property type="match status" value="1"/>
</dbReference>
<dbReference type="GO" id="GO:0006355">
    <property type="term" value="P:regulation of DNA-templated transcription"/>
    <property type="evidence" value="ECO:0007669"/>
    <property type="project" value="InterPro"/>
</dbReference>
<comment type="caution">
    <text evidence="6">The sequence shown here is derived from an EMBL/GenBank/DDBJ whole genome shotgun (WGS) entry which is preliminary data.</text>
</comment>
<dbReference type="PROSITE" id="PS50043">
    <property type="entry name" value="HTH_LUXR_2"/>
    <property type="match status" value="1"/>
</dbReference>
<feature type="non-terminal residue" evidence="6">
    <location>
        <position position="1"/>
    </location>
</feature>
<evidence type="ECO:0000256" key="2">
    <source>
        <dbReference type="ARBA" id="ARBA00023125"/>
    </source>
</evidence>
<evidence type="ECO:0000313" key="6">
    <source>
        <dbReference type="EMBL" id="HJF65168.1"/>
    </source>
</evidence>
<feature type="chain" id="PRO_5038701964" evidence="4">
    <location>
        <begin position="20"/>
        <end position="126"/>
    </location>
</feature>
<dbReference type="Proteomes" id="UP000786989">
    <property type="component" value="Unassembled WGS sequence"/>
</dbReference>
<evidence type="ECO:0000256" key="1">
    <source>
        <dbReference type="ARBA" id="ARBA00023015"/>
    </source>
</evidence>
<gene>
    <name evidence="6" type="ORF">K8U77_03500</name>
</gene>
<organism evidence="6 7">
    <name type="scientific">Slackia equolifaciens</name>
    <dbReference type="NCBI Taxonomy" id="498718"/>
    <lineage>
        <taxon>Bacteria</taxon>
        <taxon>Bacillati</taxon>
        <taxon>Actinomycetota</taxon>
        <taxon>Coriobacteriia</taxon>
        <taxon>Eggerthellales</taxon>
        <taxon>Eggerthellaceae</taxon>
        <taxon>Slackia</taxon>
    </lineage>
</organism>
<evidence type="ECO:0000256" key="3">
    <source>
        <dbReference type="ARBA" id="ARBA00023163"/>
    </source>
</evidence>
<dbReference type="Gene3D" id="1.10.10.10">
    <property type="entry name" value="Winged helix-like DNA-binding domain superfamily/Winged helix DNA-binding domain"/>
    <property type="match status" value="1"/>
</dbReference>
<evidence type="ECO:0000313" key="7">
    <source>
        <dbReference type="Proteomes" id="UP000786989"/>
    </source>
</evidence>
<dbReference type="InterPro" id="IPR000792">
    <property type="entry name" value="Tscrpt_reg_LuxR_C"/>
</dbReference>
<keyword evidence="3" id="KW-0804">Transcription</keyword>
<dbReference type="PANTHER" id="PTHR44688">
    <property type="entry name" value="DNA-BINDING TRANSCRIPTIONAL ACTIVATOR DEVR_DOSR"/>
    <property type="match status" value="1"/>
</dbReference>
<keyword evidence="4" id="KW-0732">Signal</keyword>
<keyword evidence="1" id="KW-0805">Transcription regulation</keyword>
<dbReference type="GO" id="GO:0003677">
    <property type="term" value="F:DNA binding"/>
    <property type="evidence" value="ECO:0007669"/>
    <property type="project" value="UniProtKB-KW"/>
</dbReference>
<reference evidence="6" key="1">
    <citation type="journal article" date="2021" name="PeerJ">
        <title>Extensive microbial diversity within the chicken gut microbiome revealed by metagenomics and culture.</title>
        <authorList>
            <person name="Gilroy R."/>
            <person name="Ravi A."/>
            <person name="Getino M."/>
            <person name="Pursley I."/>
            <person name="Horton D.L."/>
            <person name="Alikhan N.F."/>
            <person name="Baker D."/>
            <person name="Gharbi K."/>
            <person name="Hall N."/>
            <person name="Watson M."/>
            <person name="Adriaenssens E.M."/>
            <person name="Foster-Nyarko E."/>
            <person name="Jarju S."/>
            <person name="Secka A."/>
            <person name="Antonio M."/>
            <person name="Oren A."/>
            <person name="Chaudhuri R.R."/>
            <person name="La Ragione R."/>
            <person name="Hildebrand F."/>
            <person name="Pallen M.J."/>
        </authorList>
    </citation>
    <scope>NUCLEOTIDE SEQUENCE</scope>
    <source>
        <strain evidence="6">ChiGjej6B6-11269</strain>
    </source>
</reference>
<dbReference type="AlphaFoldDB" id="A0A9D2UW59"/>
<name>A0A9D2UW59_9ACTN</name>
<feature type="signal peptide" evidence="4">
    <location>
        <begin position="1"/>
        <end position="19"/>
    </location>
</feature>
<evidence type="ECO:0000259" key="5">
    <source>
        <dbReference type="PROSITE" id="PS50043"/>
    </source>
</evidence>
<dbReference type="CDD" id="cd06170">
    <property type="entry name" value="LuxR_C_like"/>
    <property type="match status" value="1"/>
</dbReference>
<dbReference type="InterPro" id="IPR016032">
    <property type="entry name" value="Sig_transdc_resp-reg_C-effctor"/>
</dbReference>
<reference evidence="6" key="2">
    <citation type="submission" date="2021-09" db="EMBL/GenBank/DDBJ databases">
        <authorList>
            <person name="Gilroy R."/>
        </authorList>
    </citation>
    <scope>NUCLEOTIDE SEQUENCE</scope>
    <source>
        <strain evidence="6">ChiGjej6B6-11269</strain>
    </source>
</reference>
<accession>A0A9D2UW59</accession>
<dbReference type="InterPro" id="IPR036388">
    <property type="entry name" value="WH-like_DNA-bd_sf"/>
</dbReference>
<dbReference type="Pfam" id="PF00196">
    <property type="entry name" value="GerE"/>
    <property type="match status" value="1"/>
</dbReference>
<dbReference type="PANTHER" id="PTHR44688:SF16">
    <property type="entry name" value="DNA-BINDING TRANSCRIPTIONAL ACTIVATOR DEVR_DOSR"/>
    <property type="match status" value="1"/>
</dbReference>
<dbReference type="SMART" id="SM00421">
    <property type="entry name" value="HTH_LUXR"/>
    <property type="match status" value="1"/>
</dbReference>
<sequence length="126" mass="14399">ICLFLICACVVMLPLFMHLQDRFDTTARFDVGDVGDTEELSVQEPRVGGTAEALKAIAEEFRLSRREAEVLQYLGRGRSVPYMREVMTISKSTIETHIKHIYSKTGVHSKQELLDLIESRVQRSER</sequence>
<proteinExistence type="predicted"/>
<feature type="domain" description="HTH luxR-type" evidence="5">
    <location>
        <begin position="56"/>
        <end position="121"/>
    </location>
</feature>
<evidence type="ECO:0000256" key="4">
    <source>
        <dbReference type="SAM" id="SignalP"/>
    </source>
</evidence>
<protein>
    <submittedName>
        <fullName evidence="6">Helix-turn-helix transcriptional regulator</fullName>
    </submittedName>
</protein>
<dbReference type="EMBL" id="DYWI01000055">
    <property type="protein sequence ID" value="HJF65168.1"/>
    <property type="molecule type" value="Genomic_DNA"/>
</dbReference>